<dbReference type="AlphaFoldDB" id="A0A7S2MRV7"/>
<comment type="similarity">
    <text evidence="2">Belongs to the CDC50/LEM3 family.</text>
</comment>
<keyword evidence="4 6" id="KW-1133">Transmembrane helix</keyword>
<name>A0A7S2MRV7_9DINO</name>
<dbReference type="GO" id="GO:0005886">
    <property type="term" value="C:plasma membrane"/>
    <property type="evidence" value="ECO:0007669"/>
    <property type="project" value="TreeGrafter"/>
</dbReference>
<reference evidence="7" key="1">
    <citation type="submission" date="2021-01" db="EMBL/GenBank/DDBJ databases">
        <authorList>
            <person name="Corre E."/>
            <person name="Pelletier E."/>
            <person name="Niang G."/>
            <person name="Scheremetjew M."/>
            <person name="Finn R."/>
            <person name="Kale V."/>
            <person name="Holt S."/>
            <person name="Cochrane G."/>
            <person name="Meng A."/>
            <person name="Brown T."/>
            <person name="Cohen L."/>
        </authorList>
    </citation>
    <scope>NUCLEOTIDE SEQUENCE</scope>
    <source>
        <strain evidence="7">RCC3387</strain>
    </source>
</reference>
<keyword evidence="5 6" id="KW-0472">Membrane</keyword>
<dbReference type="PANTHER" id="PTHR10926:SF0">
    <property type="entry name" value="CDC50, ISOFORM A"/>
    <property type="match status" value="1"/>
</dbReference>
<gene>
    <name evidence="7" type="ORF">BRAN1462_LOCUS4009</name>
</gene>
<evidence type="ECO:0000256" key="3">
    <source>
        <dbReference type="ARBA" id="ARBA00022692"/>
    </source>
</evidence>
<dbReference type="GO" id="GO:0005783">
    <property type="term" value="C:endoplasmic reticulum"/>
    <property type="evidence" value="ECO:0007669"/>
    <property type="project" value="TreeGrafter"/>
</dbReference>
<dbReference type="GO" id="GO:0005794">
    <property type="term" value="C:Golgi apparatus"/>
    <property type="evidence" value="ECO:0007669"/>
    <property type="project" value="TreeGrafter"/>
</dbReference>
<evidence type="ECO:0000256" key="5">
    <source>
        <dbReference type="ARBA" id="ARBA00023136"/>
    </source>
</evidence>
<evidence type="ECO:0000256" key="2">
    <source>
        <dbReference type="ARBA" id="ARBA00009457"/>
    </source>
</evidence>
<feature type="transmembrane region" description="Helical" evidence="6">
    <location>
        <begin position="194"/>
        <end position="216"/>
    </location>
</feature>
<organism evidence="7">
    <name type="scientific">Zooxanthella nutricula</name>
    <dbReference type="NCBI Taxonomy" id="1333877"/>
    <lineage>
        <taxon>Eukaryota</taxon>
        <taxon>Sar</taxon>
        <taxon>Alveolata</taxon>
        <taxon>Dinophyceae</taxon>
        <taxon>Peridiniales</taxon>
        <taxon>Peridiniales incertae sedis</taxon>
        <taxon>Zooxanthella</taxon>
    </lineage>
</organism>
<dbReference type="PANTHER" id="PTHR10926">
    <property type="entry name" value="CELL CYCLE CONTROL PROTEIN 50"/>
    <property type="match status" value="1"/>
</dbReference>
<evidence type="ECO:0000256" key="1">
    <source>
        <dbReference type="ARBA" id="ARBA00004141"/>
    </source>
</evidence>
<evidence type="ECO:0000313" key="7">
    <source>
        <dbReference type="EMBL" id="CAD9499210.1"/>
    </source>
</evidence>
<dbReference type="EMBL" id="HBGW01006141">
    <property type="protein sequence ID" value="CAD9499210.1"/>
    <property type="molecule type" value="Transcribed_RNA"/>
</dbReference>
<accession>A0A7S2MRV7</accession>
<comment type="subcellular location">
    <subcellularLocation>
        <location evidence="1">Membrane</location>
        <topology evidence="1">Multi-pass membrane protein</topology>
    </subcellularLocation>
</comment>
<proteinExistence type="inferred from homology"/>
<dbReference type="Pfam" id="PF03381">
    <property type="entry name" value="CDC50"/>
    <property type="match status" value="1"/>
</dbReference>
<evidence type="ECO:0000256" key="4">
    <source>
        <dbReference type="ARBA" id="ARBA00022989"/>
    </source>
</evidence>
<evidence type="ECO:0008006" key="8">
    <source>
        <dbReference type="Google" id="ProtNLM"/>
    </source>
</evidence>
<protein>
    <recommendedName>
        <fullName evidence="8">Cell cycle control protein 50A</fullName>
    </recommendedName>
</protein>
<sequence>MAPPIVVTYEITPFYQNFYSYQTSVLFEQLEGKEVSQYEIESACKQEPTRLTASGEHIYPCGLIATSMFNDTVEFVQAPMNDDDPLPTFDWPWDYERFQNPTDYETRANTSWLYDRYPTVISKPLGVKSRRFVDWVFPSFFNHVRNTYGYIDTPLSKGQTLTLRINANFPVESIGAEKRIIISTRTGLGGRHNMLAYVLLASAFACLLMVCSIAAIQACCPRRTGRARFAMLAPSVTQMLDLDEAPEVLAQTGNQPPQGAASPGAPARAAGLPGVPAFGATASEGTIRAL</sequence>
<keyword evidence="3 6" id="KW-0812">Transmembrane</keyword>
<evidence type="ECO:0000256" key="6">
    <source>
        <dbReference type="SAM" id="Phobius"/>
    </source>
</evidence>
<dbReference type="InterPro" id="IPR005045">
    <property type="entry name" value="CDC50/LEM3_fam"/>
</dbReference>